<feature type="region of interest" description="Disordered" evidence="3">
    <location>
        <begin position="1"/>
        <end position="29"/>
    </location>
</feature>
<dbReference type="InterPro" id="IPR058644">
    <property type="entry name" value="Mtb12-like_C"/>
</dbReference>
<name>A0A7I9VAB7_9ACTN</name>
<evidence type="ECO:0000256" key="2">
    <source>
        <dbReference type="ARBA" id="ARBA00093774"/>
    </source>
</evidence>
<evidence type="ECO:0000256" key="1">
    <source>
        <dbReference type="ARBA" id="ARBA00022729"/>
    </source>
</evidence>
<comment type="similarity">
    <text evidence="2">Belongs to the MTB12 family.</text>
</comment>
<feature type="compositionally biased region" description="Low complexity" evidence="3">
    <location>
        <begin position="127"/>
        <end position="149"/>
    </location>
</feature>
<comment type="caution">
    <text evidence="6">The sequence shown here is derived from an EMBL/GenBank/DDBJ whole genome shotgun (WGS) entry which is preliminary data.</text>
</comment>
<reference evidence="7" key="1">
    <citation type="submission" date="2019-06" db="EMBL/GenBank/DDBJ databases">
        <title>Gordonia isolated from sludge of a wastewater treatment plant.</title>
        <authorList>
            <person name="Tamura T."/>
            <person name="Aoyama K."/>
            <person name="Kang Y."/>
            <person name="Saito S."/>
            <person name="Akiyama N."/>
            <person name="Yazawa K."/>
            <person name="Gonoi T."/>
            <person name="Mikami Y."/>
        </authorList>
    </citation>
    <scope>NUCLEOTIDE SEQUENCE [LARGE SCALE GENOMIC DNA]</scope>
    <source>
        <strain evidence="7">NBRC 107696</strain>
    </source>
</reference>
<proteinExistence type="inferred from homology"/>
<feature type="compositionally biased region" description="Polar residues" evidence="3">
    <location>
        <begin position="85"/>
        <end position="103"/>
    </location>
</feature>
<keyword evidence="4" id="KW-1133">Transmembrane helix</keyword>
<gene>
    <name evidence="6" type="ORF">nbrc107696_26280</name>
</gene>
<evidence type="ECO:0000259" key="5">
    <source>
        <dbReference type="Pfam" id="PF26580"/>
    </source>
</evidence>
<evidence type="ECO:0000256" key="4">
    <source>
        <dbReference type="SAM" id="Phobius"/>
    </source>
</evidence>
<evidence type="ECO:0000313" key="7">
    <source>
        <dbReference type="Proteomes" id="UP000444960"/>
    </source>
</evidence>
<keyword evidence="7" id="KW-1185">Reference proteome</keyword>
<dbReference type="OrthoDB" id="4375957at2"/>
<organism evidence="6 7">
    <name type="scientific">Gordonia spumicola</name>
    <dbReference type="NCBI Taxonomy" id="589161"/>
    <lineage>
        <taxon>Bacteria</taxon>
        <taxon>Bacillati</taxon>
        <taxon>Actinomycetota</taxon>
        <taxon>Actinomycetes</taxon>
        <taxon>Mycobacteriales</taxon>
        <taxon>Gordoniaceae</taxon>
        <taxon>Gordonia</taxon>
    </lineage>
</organism>
<dbReference type="EMBL" id="BJOV01000005">
    <property type="protein sequence ID" value="GEE02182.1"/>
    <property type="molecule type" value="Genomic_DNA"/>
</dbReference>
<keyword evidence="4" id="KW-0812">Transmembrane</keyword>
<feature type="domain" description="Low molecular weight antigen MTB12-like C-terminal" evidence="5">
    <location>
        <begin position="152"/>
        <end position="263"/>
    </location>
</feature>
<evidence type="ECO:0000313" key="6">
    <source>
        <dbReference type="EMBL" id="GEE02182.1"/>
    </source>
</evidence>
<evidence type="ECO:0000256" key="3">
    <source>
        <dbReference type="SAM" id="MobiDB-lite"/>
    </source>
</evidence>
<feature type="transmembrane region" description="Helical" evidence="4">
    <location>
        <begin position="36"/>
        <end position="59"/>
    </location>
</feature>
<sequence>MSIDDQNHELYDGDAYPDSPAPEKTSGGSRVSLPTVMVSAGIAAVVSALIVTIGVVGLATSDRFTNAGSAPQTPTVVNLGAAQTPGVTNNNGSAVVGAPQTTPGVVAPVGEQVPESNGGDTNGGGTTTLTTQAPGQQQQQPGQPQPQVQATALTPGQLTTKIKLIMNTRASRAARADELEGGTQALVTVDQVAQLLSLNSAGFSYKMIGPVQVNGSTMSATLQMSLVGSGSRTKTLSWVWSGTKWKLTNGSVCDIASYAQLKCSVA</sequence>
<keyword evidence="1" id="KW-0732">Signal</keyword>
<accession>A0A7I9VAB7</accession>
<feature type="region of interest" description="Disordered" evidence="3">
    <location>
        <begin position="65"/>
        <end position="149"/>
    </location>
</feature>
<dbReference type="AlphaFoldDB" id="A0A7I9VAB7"/>
<dbReference type="Pfam" id="PF26580">
    <property type="entry name" value="Mtb12_C"/>
    <property type="match status" value="1"/>
</dbReference>
<feature type="compositionally biased region" description="Basic and acidic residues" evidence="3">
    <location>
        <begin position="1"/>
        <end position="11"/>
    </location>
</feature>
<dbReference type="RefSeq" id="WP_161895929.1">
    <property type="nucleotide sequence ID" value="NZ_BJOV01000005.1"/>
</dbReference>
<protein>
    <recommendedName>
        <fullName evidence="5">Low molecular weight antigen MTB12-like C-terminal domain-containing protein</fullName>
    </recommendedName>
</protein>
<feature type="compositionally biased region" description="Polar residues" evidence="3">
    <location>
        <begin position="65"/>
        <end position="76"/>
    </location>
</feature>
<dbReference type="Proteomes" id="UP000444960">
    <property type="component" value="Unassembled WGS sequence"/>
</dbReference>
<keyword evidence="4" id="KW-0472">Membrane</keyword>